<name>A0ABS3U3T9_9ACTN</name>
<keyword evidence="1" id="KW-0472">Membrane</keyword>
<sequence length="165" mass="17528">MSVMGRVKGGFKSAAGSAWVVTKKLLVRVAIAAAIMVVAIALARHGESAASEIGGMEEASGTEAHPIAAQRAILSEGWTDEQLFLCNYTVDATFGVSIFTETDWSSRRLARVLNGTELEGSCMSTTGEKSLGCNGLEWETEWIHVRHGDTVGYTPASCLVSDGIF</sequence>
<feature type="transmembrane region" description="Helical" evidence="1">
    <location>
        <begin position="25"/>
        <end position="43"/>
    </location>
</feature>
<keyword evidence="1" id="KW-1133">Transmembrane helix</keyword>
<comment type="caution">
    <text evidence="2">The sequence shown here is derived from an EMBL/GenBank/DDBJ whole genome shotgun (WGS) entry which is preliminary data.</text>
</comment>
<dbReference type="Proteomes" id="UP000681341">
    <property type="component" value="Unassembled WGS sequence"/>
</dbReference>
<organism evidence="2 3">
    <name type="scientific">Glycomyces niveus</name>
    <dbReference type="NCBI Taxonomy" id="2820287"/>
    <lineage>
        <taxon>Bacteria</taxon>
        <taxon>Bacillati</taxon>
        <taxon>Actinomycetota</taxon>
        <taxon>Actinomycetes</taxon>
        <taxon>Glycomycetales</taxon>
        <taxon>Glycomycetaceae</taxon>
        <taxon>Glycomyces</taxon>
    </lineage>
</organism>
<protein>
    <recommendedName>
        <fullName evidence="4">SH3 domain-containing protein</fullName>
    </recommendedName>
</protein>
<proteinExistence type="predicted"/>
<gene>
    <name evidence="2" type="ORF">J5V16_11430</name>
</gene>
<evidence type="ECO:0000313" key="3">
    <source>
        <dbReference type="Proteomes" id="UP000681341"/>
    </source>
</evidence>
<keyword evidence="3" id="KW-1185">Reference proteome</keyword>
<evidence type="ECO:0000313" key="2">
    <source>
        <dbReference type="EMBL" id="MBO3733437.1"/>
    </source>
</evidence>
<dbReference type="RefSeq" id="WP_208496340.1">
    <property type="nucleotide sequence ID" value="NZ_JAGFNP010000005.1"/>
</dbReference>
<reference evidence="2 3" key="1">
    <citation type="submission" date="2021-03" db="EMBL/GenBank/DDBJ databases">
        <title>Glycomyces sp. nov., a novel actinomycete isolated from soil.</title>
        <authorList>
            <person name="Yang X."/>
            <person name="Xu X."/>
        </authorList>
    </citation>
    <scope>NUCLEOTIDE SEQUENCE [LARGE SCALE GENOMIC DNA]</scope>
    <source>
        <strain evidence="2 3">NEAU-S30</strain>
    </source>
</reference>
<keyword evidence="1" id="KW-0812">Transmembrane</keyword>
<evidence type="ECO:0000256" key="1">
    <source>
        <dbReference type="SAM" id="Phobius"/>
    </source>
</evidence>
<dbReference type="EMBL" id="JAGFNP010000005">
    <property type="protein sequence ID" value="MBO3733437.1"/>
    <property type="molecule type" value="Genomic_DNA"/>
</dbReference>
<accession>A0ABS3U3T9</accession>
<evidence type="ECO:0008006" key="4">
    <source>
        <dbReference type="Google" id="ProtNLM"/>
    </source>
</evidence>